<keyword evidence="1" id="KW-0732">Signal</keyword>
<name>A0A6J4KGH0_9CYAN</name>
<feature type="signal peptide" evidence="1">
    <location>
        <begin position="1"/>
        <end position="26"/>
    </location>
</feature>
<dbReference type="InterPro" id="IPR027372">
    <property type="entry name" value="Phytase-like_dom"/>
</dbReference>
<dbReference type="PANTHER" id="PTHR37957">
    <property type="entry name" value="BLR7070 PROTEIN"/>
    <property type="match status" value="1"/>
</dbReference>
<evidence type="ECO:0000256" key="1">
    <source>
        <dbReference type="SAM" id="SignalP"/>
    </source>
</evidence>
<evidence type="ECO:0000259" key="2">
    <source>
        <dbReference type="Pfam" id="PF13449"/>
    </source>
</evidence>
<dbReference type="PROSITE" id="PS51257">
    <property type="entry name" value="PROKAR_LIPOPROTEIN"/>
    <property type="match status" value="1"/>
</dbReference>
<evidence type="ECO:0000313" key="3">
    <source>
        <dbReference type="EMBL" id="CAA9305349.1"/>
    </source>
</evidence>
<dbReference type="EMBL" id="CADCTY010000215">
    <property type="protein sequence ID" value="CAA9305349.1"/>
    <property type="molecule type" value="Genomic_DNA"/>
</dbReference>
<feature type="chain" id="PRO_5026841315" description="Phytase-like domain-containing protein" evidence="1">
    <location>
        <begin position="27"/>
        <end position="391"/>
    </location>
</feature>
<protein>
    <recommendedName>
        <fullName evidence="2">Phytase-like domain-containing protein</fullName>
    </recommendedName>
</protein>
<reference evidence="3" key="1">
    <citation type="submission" date="2020-02" db="EMBL/GenBank/DDBJ databases">
        <authorList>
            <person name="Meier V. D."/>
        </authorList>
    </citation>
    <scope>NUCLEOTIDE SEQUENCE</scope>
    <source>
        <strain evidence="3">AVDCRST_MAG94</strain>
    </source>
</reference>
<proteinExistence type="predicted"/>
<accession>A0A6J4KGH0</accession>
<sequence>MSDRRFNLTSCLLALLLALMPLLTSCDLPQVSAEDRLFLNLSVDFLGDYQLPKQSFKGTRVGGLSGITYDRQRDRFYAISDDRSDFAPARFYTLKLDLDSAKAEALRIKQVAIESVTTIVGEDGKPYPKGTIDPEGIALSPLETVFISSEGVTEDGIPPFVREFDLRTGQWKRSLQIPKRYSPDATDDQPPQGVQDNLGFESLTIASGSYGKTAVEPFRLFAATESALTQDVSAADATQGAKNRLLHYLLEARRALLLSEHLYQLDPPPEGAISHGLTELLAIDQGGHFLSLERSFGLEGFQVKLFQLALGSATDISSFDTVKGTSRSTVAIPKKLLLDLSTLNVPLDNLEGMTIGPRLPDGSRSLLLMSDDNFRQEQVTQFLLFRLKGLA</sequence>
<dbReference type="PANTHER" id="PTHR37957:SF1">
    <property type="entry name" value="PHYTASE-LIKE DOMAIN-CONTAINING PROTEIN"/>
    <property type="match status" value="1"/>
</dbReference>
<dbReference type="Pfam" id="PF13449">
    <property type="entry name" value="Phytase-like"/>
    <property type="match status" value="1"/>
</dbReference>
<feature type="domain" description="Phytase-like" evidence="2">
    <location>
        <begin position="59"/>
        <end position="374"/>
    </location>
</feature>
<organism evidence="3">
    <name type="scientific">uncultured Leptolyngbya sp</name>
    <dbReference type="NCBI Taxonomy" id="332963"/>
    <lineage>
        <taxon>Bacteria</taxon>
        <taxon>Bacillati</taxon>
        <taxon>Cyanobacteriota</taxon>
        <taxon>Cyanophyceae</taxon>
        <taxon>Leptolyngbyales</taxon>
        <taxon>Leptolyngbyaceae</taxon>
        <taxon>Leptolyngbya group</taxon>
        <taxon>Leptolyngbya</taxon>
        <taxon>environmental samples</taxon>
    </lineage>
</organism>
<dbReference type="AlphaFoldDB" id="A0A6J4KGH0"/>
<gene>
    <name evidence="3" type="ORF">AVDCRST_MAG94-639</name>
</gene>